<reference evidence="6" key="2">
    <citation type="journal article" date="2019" name="Int. J. Syst. Evol. Microbiol.">
        <title>The Global Catalogue of Microorganisms (GCM) 10K type strain sequencing project: providing services to taxonomists for standard genome sequencing and annotation.</title>
        <authorList>
            <consortium name="The Broad Institute Genomics Platform"/>
            <consortium name="The Broad Institute Genome Sequencing Center for Infectious Disease"/>
            <person name="Wu L."/>
            <person name="Ma J."/>
        </authorList>
    </citation>
    <scope>NUCLEOTIDE SEQUENCE [LARGE SCALE GENOMIC DNA]</scope>
    <source>
        <strain evidence="6">NBRC 107710</strain>
    </source>
</reference>
<dbReference type="Gene3D" id="3.40.50.80">
    <property type="entry name" value="Nucleotide-binding domain of ferredoxin-NADP reductase (FNR) module"/>
    <property type="match status" value="1"/>
</dbReference>
<dbReference type="InterPro" id="IPR007037">
    <property type="entry name" value="SIP_rossman_dom"/>
</dbReference>
<accession>A0A7W6AL74</accession>
<protein>
    <submittedName>
        <fullName evidence="4">NADPH-dependent ferric siderophore reductase</fullName>
    </submittedName>
    <submittedName>
        <fullName evidence="3">Siderophore-interacting protein</fullName>
    </submittedName>
</protein>
<dbReference type="PANTHER" id="PTHR30157:SF0">
    <property type="entry name" value="NADPH-DEPENDENT FERRIC-CHELATE REDUCTASE"/>
    <property type="match status" value="1"/>
</dbReference>
<dbReference type="AlphaFoldDB" id="A0A7W6AL74"/>
<dbReference type="EMBL" id="BSPG01000040">
    <property type="protein sequence ID" value="GLS46350.1"/>
    <property type="molecule type" value="Genomic_DNA"/>
</dbReference>
<dbReference type="Gene3D" id="3.30.310.50">
    <property type="entry name" value="Alpha-D-phosphohexomutase, C-terminal domain"/>
    <property type="match status" value="1"/>
</dbReference>
<dbReference type="Proteomes" id="UP001156881">
    <property type="component" value="Unassembled WGS sequence"/>
</dbReference>
<dbReference type="InterPro" id="IPR017938">
    <property type="entry name" value="Riboflavin_synthase-like_b-brl"/>
</dbReference>
<reference evidence="3" key="1">
    <citation type="journal article" date="2014" name="Int. J. Syst. Evol. Microbiol.">
        <title>Complete genome of a new Firmicutes species belonging to the dominant human colonic microbiota ('Ruminococcus bicirculans') reveals two chromosomes and a selective capacity to utilize plant glucans.</title>
        <authorList>
            <consortium name="NISC Comparative Sequencing Program"/>
            <person name="Wegmann U."/>
            <person name="Louis P."/>
            <person name="Goesmann A."/>
            <person name="Henrissat B."/>
            <person name="Duncan S.H."/>
            <person name="Flint H.J."/>
        </authorList>
    </citation>
    <scope>NUCLEOTIDE SEQUENCE</scope>
    <source>
        <strain evidence="3">NBRC 107710</strain>
    </source>
</reference>
<dbReference type="RefSeq" id="WP_183508573.1">
    <property type="nucleotide sequence ID" value="NZ_BSPG01000040.1"/>
</dbReference>
<dbReference type="InterPro" id="IPR013113">
    <property type="entry name" value="SIP_FAD-bd"/>
</dbReference>
<dbReference type="PANTHER" id="PTHR30157">
    <property type="entry name" value="FERRIC REDUCTASE, NADPH-DEPENDENT"/>
    <property type="match status" value="1"/>
</dbReference>
<organism evidence="4 5">
    <name type="scientific">Methylobacterium brachythecii</name>
    <dbReference type="NCBI Taxonomy" id="1176177"/>
    <lineage>
        <taxon>Bacteria</taxon>
        <taxon>Pseudomonadati</taxon>
        <taxon>Pseudomonadota</taxon>
        <taxon>Alphaproteobacteria</taxon>
        <taxon>Hyphomicrobiales</taxon>
        <taxon>Methylobacteriaceae</taxon>
        <taxon>Methylobacterium</taxon>
    </lineage>
</organism>
<dbReference type="GO" id="GO:0016491">
    <property type="term" value="F:oxidoreductase activity"/>
    <property type="evidence" value="ECO:0007669"/>
    <property type="project" value="InterPro"/>
</dbReference>
<dbReference type="InterPro" id="IPR039374">
    <property type="entry name" value="SIP_fam"/>
</dbReference>
<dbReference type="Pfam" id="PF04954">
    <property type="entry name" value="SIP"/>
    <property type="match status" value="1"/>
</dbReference>
<dbReference type="SUPFAM" id="SSF63380">
    <property type="entry name" value="Riboflavin synthase domain-like"/>
    <property type="match status" value="1"/>
</dbReference>
<dbReference type="EMBL" id="JACIDN010000008">
    <property type="protein sequence ID" value="MBB3904586.1"/>
    <property type="molecule type" value="Genomic_DNA"/>
</dbReference>
<dbReference type="Pfam" id="PF09981">
    <property type="entry name" value="DUF2218"/>
    <property type="match status" value="1"/>
</dbReference>
<reference evidence="3" key="4">
    <citation type="submission" date="2023-01" db="EMBL/GenBank/DDBJ databases">
        <title>Draft genome sequence of Methylobacterium brachythecii strain NBRC 107710.</title>
        <authorList>
            <person name="Sun Q."/>
            <person name="Mori K."/>
        </authorList>
    </citation>
    <scope>NUCLEOTIDE SEQUENCE</scope>
    <source>
        <strain evidence="3">NBRC 107710</strain>
    </source>
</reference>
<proteinExistence type="inferred from homology"/>
<dbReference type="Gene3D" id="2.40.30.10">
    <property type="entry name" value="Translation factors"/>
    <property type="match status" value="1"/>
</dbReference>
<dbReference type="Pfam" id="PF08021">
    <property type="entry name" value="FAD_binding_9"/>
    <property type="match status" value="1"/>
</dbReference>
<evidence type="ECO:0000256" key="1">
    <source>
        <dbReference type="ARBA" id="ARBA00035644"/>
    </source>
</evidence>
<keyword evidence="6" id="KW-1185">Reference proteome</keyword>
<name>A0A7W6AL74_9HYPH</name>
<dbReference type="InterPro" id="IPR014543">
    <property type="entry name" value="UCP028291"/>
</dbReference>
<dbReference type="Proteomes" id="UP000517759">
    <property type="component" value="Unassembled WGS sequence"/>
</dbReference>
<evidence type="ECO:0000313" key="4">
    <source>
        <dbReference type="EMBL" id="MBB3904586.1"/>
    </source>
</evidence>
<comment type="caution">
    <text evidence="4">The sequence shown here is derived from an EMBL/GenBank/DDBJ whole genome shotgun (WGS) entry which is preliminary data.</text>
</comment>
<evidence type="ECO:0000313" key="6">
    <source>
        <dbReference type="Proteomes" id="UP001156881"/>
    </source>
</evidence>
<evidence type="ECO:0000313" key="3">
    <source>
        <dbReference type="EMBL" id="GLS46350.1"/>
    </source>
</evidence>
<reference evidence="4 5" key="3">
    <citation type="submission" date="2020-08" db="EMBL/GenBank/DDBJ databases">
        <title>Genomic Encyclopedia of Type Strains, Phase IV (KMG-IV): sequencing the most valuable type-strain genomes for metagenomic binning, comparative biology and taxonomic classification.</title>
        <authorList>
            <person name="Goeker M."/>
        </authorList>
    </citation>
    <scope>NUCLEOTIDE SEQUENCE [LARGE SCALE GENOMIC DNA]</scope>
    <source>
        <strain evidence="4 5">DSM 24105</strain>
    </source>
</reference>
<sequence>MPVTETDIALADPATLAARLIEHMVEHEVVFETRGVSTVADLGRGTGTLTVLARALNVRVEAEDAGDLEMIRAVFAQHIVEFAEEPLEIRWTGLGESPDAFANFREIRLISAEDLTPHLRRLRFSGPDLARFASDEDLHVRLYFPPAGLAEPEWPRPGPDGRTLWPADERKPTPRYYTIRRIDLAAGTLDIDFVLHADAGPGSAFAETAQPGARLGMVGPLGRTVRSASWHLLAGCETALPAIARILEGMAPDARGEVFLEVAGPEEEIPLAKPAGVALRWLHRDGALAGSQERLLDAITAASWPEGAEPFIWIGCEFQIAKALRRHFEKERGLPKERQLIVGYWSVDDD</sequence>
<feature type="domain" description="FAD-binding FR-type" evidence="2">
    <location>
        <begin position="102"/>
        <end position="227"/>
    </location>
</feature>
<dbReference type="InterPro" id="IPR017927">
    <property type="entry name" value="FAD-bd_FR_type"/>
</dbReference>
<dbReference type="CDD" id="cd06193">
    <property type="entry name" value="siderophore_interacting"/>
    <property type="match status" value="1"/>
</dbReference>
<dbReference type="InterPro" id="IPR039261">
    <property type="entry name" value="FNR_nucleotide-bd"/>
</dbReference>
<evidence type="ECO:0000259" key="2">
    <source>
        <dbReference type="PROSITE" id="PS51384"/>
    </source>
</evidence>
<comment type="similarity">
    <text evidence="1">Belongs to the SIP oxidoreductase family.</text>
</comment>
<evidence type="ECO:0000313" key="5">
    <source>
        <dbReference type="Proteomes" id="UP000517759"/>
    </source>
</evidence>
<gene>
    <name evidence="3" type="ORF">GCM10007884_43440</name>
    <name evidence="4" type="ORF">GGR33_004109</name>
</gene>
<dbReference type="PROSITE" id="PS51384">
    <property type="entry name" value="FAD_FR"/>
    <property type="match status" value="1"/>
</dbReference>